<dbReference type="CDD" id="cd00075">
    <property type="entry name" value="HATPase"/>
    <property type="match status" value="1"/>
</dbReference>
<evidence type="ECO:0000259" key="7">
    <source>
        <dbReference type="PROSITE" id="PS50109"/>
    </source>
</evidence>
<name>A0A6J5CQM7_9BURK</name>
<dbReference type="PRINTS" id="PR00344">
    <property type="entry name" value="BCTRLSENSOR"/>
</dbReference>
<evidence type="ECO:0000313" key="9">
    <source>
        <dbReference type="Proteomes" id="UP000494249"/>
    </source>
</evidence>
<comment type="catalytic activity">
    <reaction evidence="1">
        <text>ATP + protein L-histidine = ADP + protein N-phospho-L-histidine.</text>
        <dbReference type="EC" id="2.7.13.3"/>
    </reaction>
</comment>
<evidence type="ECO:0000256" key="4">
    <source>
        <dbReference type="ARBA" id="ARBA00022679"/>
    </source>
</evidence>
<keyword evidence="5 8" id="KW-0418">Kinase</keyword>
<gene>
    <name evidence="8" type="primary">tcrY_2</name>
    <name evidence="8" type="ORF">LMG22037_06687</name>
</gene>
<reference evidence="8 9" key="1">
    <citation type="submission" date="2020-04" db="EMBL/GenBank/DDBJ databases">
        <authorList>
            <person name="De Canck E."/>
        </authorList>
    </citation>
    <scope>NUCLEOTIDE SEQUENCE [LARGE SCALE GENOMIC DNA]</scope>
    <source>
        <strain evidence="8 9">LMG 22037</strain>
    </source>
</reference>
<dbReference type="GO" id="GO:0004673">
    <property type="term" value="F:protein histidine kinase activity"/>
    <property type="evidence" value="ECO:0007669"/>
    <property type="project" value="UniProtKB-EC"/>
</dbReference>
<dbReference type="InterPro" id="IPR003594">
    <property type="entry name" value="HATPase_dom"/>
</dbReference>
<evidence type="ECO:0000313" key="8">
    <source>
        <dbReference type="EMBL" id="CAB3743747.1"/>
    </source>
</evidence>
<sequence length="158" mass="16915">MPAPVDLADLLADELDELRAVHPHRQIELDISGSLKGNWDGRRLQQLFQNLIVNALKYGAPNTPVRVEGHGDATQVRIDVRNQGPVIECATLARIFEPLTRGTCDPPTSQDDGGLGLGLYIASEIAKAHQGTIEACSDATETVFSVSLPRAVGTANGH</sequence>
<evidence type="ECO:0000256" key="2">
    <source>
        <dbReference type="ARBA" id="ARBA00012438"/>
    </source>
</evidence>
<dbReference type="PANTHER" id="PTHR44936">
    <property type="entry name" value="SENSOR PROTEIN CREC"/>
    <property type="match status" value="1"/>
</dbReference>
<dbReference type="InterPro" id="IPR005467">
    <property type="entry name" value="His_kinase_dom"/>
</dbReference>
<dbReference type="AlphaFoldDB" id="A0A6J5CQM7"/>
<dbReference type="GO" id="GO:0000160">
    <property type="term" value="P:phosphorelay signal transduction system"/>
    <property type="evidence" value="ECO:0007669"/>
    <property type="project" value="UniProtKB-KW"/>
</dbReference>
<accession>A0A6J5CQM7</accession>
<dbReference type="Proteomes" id="UP000494249">
    <property type="component" value="Unassembled WGS sequence"/>
</dbReference>
<dbReference type="PROSITE" id="PS50109">
    <property type="entry name" value="HIS_KIN"/>
    <property type="match status" value="1"/>
</dbReference>
<feature type="domain" description="Histidine kinase" evidence="7">
    <location>
        <begin position="1"/>
        <end position="152"/>
    </location>
</feature>
<evidence type="ECO:0000256" key="5">
    <source>
        <dbReference type="ARBA" id="ARBA00022777"/>
    </source>
</evidence>
<dbReference type="Pfam" id="PF02518">
    <property type="entry name" value="HATPase_c"/>
    <property type="match status" value="1"/>
</dbReference>
<organism evidence="8 9">
    <name type="scientific">Paraburkholderia phenoliruptrix</name>
    <dbReference type="NCBI Taxonomy" id="252970"/>
    <lineage>
        <taxon>Bacteria</taxon>
        <taxon>Pseudomonadati</taxon>
        <taxon>Pseudomonadota</taxon>
        <taxon>Betaproteobacteria</taxon>
        <taxon>Burkholderiales</taxon>
        <taxon>Burkholderiaceae</taxon>
        <taxon>Paraburkholderia</taxon>
    </lineage>
</organism>
<dbReference type="InterPro" id="IPR050980">
    <property type="entry name" value="2C_sensor_his_kinase"/>
</dbReference>
<keyword evidence="6" id="KW-0902">Two-component regulatory system</keyword>
<evidence type="ECO:0000256" key="6">
    <source>
        <dbReference type="ARBA" id="ARBA00023012"/>
    </source>
</evidence>
<dbReference type="InterPro" id="IPR036890">
    <property type="entry name" value="HATPase_C_sf"/>
</dbReference>
<dbReference type="PANTHER" id="PTHR44936:SF9">
    <property type="entry name" value="SENSOR PROTEIN CREC"/>
    <property type="match status" value="1"/>
</dbReference>
<protein>
    <recommendedName>
        <fullName evidence="2">histidine kinase</fullName>
        <ecNumber evidence="2">2.7.13.3</ecNumber>
    </recommendedName>
</protein>
<proteinExistence type="predicted"/>
<dbReference type="InterPro" id="IPR004358">
    <property type="entry name" value="Sig_transdc_His_kin-like_C"/>
</dbReference>
<keyword evidence="3" id="KW-0597">Phosphoprotein</keyword>
<dbReference type="SMART" id="SM00387">
    <property type="entry name" value="HATPase_c"/>
    <property type="match status" value="1"/>
</dbReference>
<evidence type="ECO:0000256" key="1">
    <source>
        <dbReference type="ARBA" id="ARBA00000085"/>
    </source>
</evidence>
<dbReference type="EMBL" id="CADIKB010000123">
    <property type="protein sequence ID" value="CAB3743747.1"/>
    <property type="molecule type" value="Genomic_DNA"/>
</dbReference>
<dbReference type="EC" id="2.7.13.3" evidence="2"/>
<dbReference type="Gene3D" id="3.30.565.10">
    <property type="entry name" value="Histidine kinase-like ATPase, C-terminal domain"/>
    <property type="match status" value="1"/>
</dbReference>
<evidence type="ECO:0000256" key="3">
    <source>
        <dbReference type="ARBA" id="ARBA00022553"/>
    </source>
</evidence>
<dbReference type="SUPFAM" id="SSF55874">
    <property type="entry name" value="ATPase domain of HSP90 chaperone/DNA topoisomerase II/histidine kinase"/>
    <property type="match status" value="1"/>
</dbReference>
<keyword evidence="4 8" id="KW-0808">Transferase</keyword>